<name>A0ABD3SQ62_9STRA</name>
<feature type="region of interest" description="Disordered" evidence="1">
    <location>
        <begin position="27"/>
        <end position="89"/>
    </location>
</feature>
<sequence length="1185" mass="132904">MTRVTSPTAVIEEDASNAFSYYRPGSPMFSPSEKFATCNYSKQSRGRREKREKRDGRPASSQSQRRKNVQLDDFENVPINKRHHNDESSDRINSILHADDSILKDYLPQFAFLHDNYYSKVKPFRSGRRNLPPNQIEVVLRRKAIKKGENAPKGEKPVVEGAGKWNVARIQRSFESTRTSREATIGNSHNTAVDTFHIPEEEIMGDTSLGLKLTILQGKVIIQHISALDDGSASPAQVCGLLSPGDVMIAVNGKSLVHGTIHNPVTMDKIISALKPLSQPINEQTKEYSREVRLRFALGDGISLLREQDERERKKLERMQLRKRLGLDGDNMMVSDPVADLFGVGALMAVDQHSGMPMFGILLDRSNEENRKEENKSSDDVTDENDSMTKNNHAKRDIQPVPLLAKTRRTLLGQIAYQVQLDIHFTRTQNASEFFTLDRTTSSLLRPPSPLPVKMIDLYGQNPIDAHKRRLEVGTQAMSNAKSLFSSIELQDHEFEVFEDVGEPPKAPFTSTTDHPNFRQGSICSGESAEVEHDHRLLVELAANNENWKMNIMKCLRASVVDIEKEKLGHYSGSSRDSRIAKEEAPISGLDEFLFGDVACFLGKKKQSFALPPAEITSILFDLVKMLESDLPYQLLMKDESSPVTTQPLGCEKVVTFAKDDIAKNSDKKKATDFLLNFALGEWLKSFRPLPWKHRRALWSYHYSGLDGESMVSSRMDDDDSLSLMSGFTSQTRSIEKDTRTFRELIEDLTLNHETRVETLLNSSALFSNSQTSHSSRLTEEAEDQAAALIDAYGSYLDIYKCLVCAGKVYSKVIIDKLMCLANHDSQHKVAVKAMQKEKNVIFYKPTMLSAILEILRSMSIDQYSGFMTLLVSAYPDLQPWCVREASGSSPSGDFYAKYLSSLLHHEYGNDAAKQDKALVKEWCSILCSLEEGDPSLSDDHRRSFLHVATCNNQISYHYCRDLPFLMDCCMKISEFGLAISLAHEITTNPRYCHDELVLGDVLQHLQIISVKAIEGNRGEVNRSLLGQLIGIYNALFRCAEENNYPFDFVAELSKLIEKCYANHQNNLNFSSSNIGACIIVISETAPPTYSLRVLSDWDHSSVGCSNFVAAIHTSLIRGAREGVRSGLSGSLLRIQRAREEGRRPSVENDIMRWKADTDKSVGFEEESGGVIWSSILDGSASIAK</sequence>
<gene>
    <name evidence="3" type="ORF">ACHAXA_009355</name>
</gene>
<comment type="caution">
    <text evidence="3">The sequence shown here is derived from an EMBL/GenBank/DDBJ whole genome shotgun (WGS) entry which is preliminary data.</text>
</comment>
<accession>A0ABD3SQ62</accession>
<dbReference type="AlphaFoldDB" id="A0ABD3SQ62"/>
<reference evidence="3 4" key="1">
    <citation type="submission" date="2024-10" db="EMBL/GenBank/DDBJ databases">
        <title>Updated reference genomes for cyclostephanoid diatoms.</title>
        <authorList>
            <person name="Roberts W.R."/>
            <person name="Alverson A.J."/>
        </authorList>
    </citation>
    <scope>NUCLEOTIDE SEQUENCE [LARGE SCALE GENOMIC DNA]</scope>
    <source>
        <strain evidence="3 4">AJA228-03</strain>
    </source>
</reference>
<dbReference type="PROSITE" id="PS50106">
    <property type="entry name" value="PDZ"/>
    <property type="match status" value="1"/>
</dbReference>
<feature type="compositionally biased region" description="Basic and acidic residues" evidence="1">
    <location>
        <begin position="366"/>
        <end position="379"/>
    </location>
</feature>
<feature type="region of interest" description="Disordered" evidence="1">
    <location>
        <begin position="366"/>
        <end position="396"/>
    </location>
</feature>
<dbReference type="CDD" id="cd00136">
    <property type="entry name" value="PDZ_canonical"/>
    <property type="match status" value="1"/>
</dbReference>
<organism evidence="3 4">
    <name type="scientific">Cyclostephanos tholiformis</name>
    <dbReference type="NCBI Taxonomy" id="382380"/>
    <lineage>
        <taxon>Eukaryota</taxon>
        <taxon>Sar</taxon>
        <taxon>Stramenopiles</taxon>
        <taxon>Ochrophyta</taxon>
        <taxon>Bacillariophyta</taxon>
        <taxon>Coscinodiscophyceae</taxon>
        <taxon>Thalassiosirophycidae</taxon>
        <taxon>Stephanodiscales</taxon>
        <taxon>Stephanodiscaceae</taxon>
        <taxon>Cyclostephanos</taxon>
    </lineage>
</organism>
<evidence type="ECO:0000256" key="1">
    <source>
        <dbReference type="SAM" id="MobiDB-lite"/>
    </source>
</evidence>
<evidence type="ECO:0000313" key="3">
    <source>
        <dbReference type="EMBL" id="KAL3826746.1"/>
    </source>
</evidence>
<dbReference type="InterPro" id="IPR001478">
    <property type="entry name" value="PDZ"/>
</dbReference>
<evidence type="ECO:0000313" key="4">
    <source>
        <dbReference type="Proteomes" id="UP001530377"/>
    </source>
</evidence>
<proteinExistence type="predicted"/>
<evidence type="ECO:0000259" key="2">
    <source>
        <dbReference type="PROSITE" id="PS50106"/>
    </source>
</evidence>
<dbReference type="Proteomes" id="UP001530377">
    <property type="component" value="Unassembled WGS sequence"/>
</dbReference>
<dbReference type="SUPFAM" id="SSF50156">
    <property type="entry name" value="PDZ domain-like"/>
    <property type="match status" value="1"/>
</dbReference>
<keyword evidence="4" id="KW-1185">Reference proteome</keyword>
<feature type="domain" description="PDZ" evidence="2">
    <location>
        <begin position="205"/>
        <end position="275"/>
    </location>
</feature>
<dbReference type="InterPro" id="IPR036034">
    <property type="entry name" value="PDZ_sf"/>
</dbReference>
<protein>
    <recommendedName>
        <fullName evidence="2">PDZ domain-containing protein</fullName>
    </recommendedName>
</protein>
<dbReference type="EMBL" id="JALLPB020000015">
    <property type="protein sequence ID" value="KAL3826746.1"/>
    <property type="molecule type" value="Genomic_DNA"/>
</dbReference>